<feature type="region of interest" description="Disordered" evidence="1">
    <location>
        <begin position="208"/>
        <end position="262"/>
    </location>
</feature>
<reference evidence="2" key="1">
    <citation type="journal article" date="2023" name="Mol. Phylogenet. Evol.">
        <title>Genome-scale phylogeny and comparative genomics of the fungal order Sordariales.</title>
        <authorList>
            <person name="Hensen N."/>
            <person name="Bonometti L."/>
            <person name="Westerberg I."/>
            <person name="Brannstrom I.O."/>
            <person name="Guillou S."/>
            <person name="Cros-Aarteil S."/>
            <person name="Calhoun S."/>
            <person name="Haridas S."/>
            <person name="Kuo A."/>
            <person name="Mondo S."/>
            <person name="Pangilinan J."/>
            <person name="Riley R."/>
            <person name="LaButti K."/>
            <person name="Andreopoulos B."/>
            <person name="Lipzen A."/>
            <person name="Chen C."/>
            <person name="Yan M."/>
            <person name="Daum C."/>
            <person name="Ng V."/>
            <person name="Clum A."/>
            <person name="Steindorff A."/>
            <person name="Ohm R.A."/>
            <person name="Martin F."/>
            <person name="Silar P."/>
            <person name="Natvig D.O."/>
            <person name="Lalanne C."/>
            <person name="Gautier V."/>
            <person name="Ament-Velasquez S.L."/>
            <person name="Kruys A."/>
            <person name="Hutchinson M.I."/>
            <person name="Powell A.J."/>
            <person name="Barry K."/>
            <person name="Miller A.N."/>
            <person name="Grigoriev I.V."/>
            <person name="Debuchy R."/>
            <person name="Gladieux P."/>
            <person name="Hiltunen Thoren M."/>
            <person name="Johannesson H."/>
        </authorList>
    </citation>
    <scope>NUCLEOTIDE SEQUENCE</scope>
    <source>
        <strain evidence="2">CBS 315.58</strain>
    </source>
</reference>
<organism evidence="2 3">
    <name type="scientific">Triangularia verruculosa</name>
    <dbReference type="NCBI Taxonomy" id="2587418"/>
    <lineage>
        <taxon>Eukaryota</taxon>
        <taxon>Fungi</taxon>
        <taxon>Dikarya</taxon>
        <taxon>Ascomycota</taxon>
        <taxon>Pezizomycotina</taxon>
        <taxon>Sordariomycetes</taxon>
        <taxon>Sordariomycetidae</taxon>
        <taxon>Sordariales</taxon>
        <taxon>Podosporaceae</taxon>
        <taxon>Triangularia</taxon>
    </lineage>
</organism>
<feature type="compositionally biased region" description="Basic residues" evidence="1">
    <location>
        <begin position="1"/>
        <end position="12"/>
    </location>
</feature>
<dbReference type="AlphaFoldDB" id="A0AAN6XPT7"/>
<feature type="region of interest" description="Disordered" evidence="1">
    <location>
        <begin position="1"/>
        <end position="21"/>
    </location>
</feature>
<dbReference type="EMBL" id="MU863898">
    <property type="protein sequence ID" value="KAK4202367.1"/>
    <property type="molecule type" value="Genomic_DNA"/>
</dbReference>
<keyword evidence="3" id="KW-1185">Reference proteome</keyword>
<feature type="compositionally biased region" description="Acidic residues" evidence="1">
    <location>
        <begin position="316"/>
        <end position="346"/>
    </location>
</feature>
<protein>
    <submittedName>
        <fullName evidence="2">Uncharacterized protein</fullName>
    </submittedName>
</protein>
<reference evidence="2" key="2">
    <citation type="submission" date="2023-05" db="EMBL/GenBank/DDBJ databases">
        <authorList>
            <consortium name="Lawrence Berkeley National Laboratory"/>
            <person name="Steindorff A."/>
            <person name="Hensen N."/>
            <person name="Bonometti L."/>
            <person name="Westerberg I."/>
            <person name="Brannstrom I.O."/>
            <person name="Guillou S."/>
            <person name="Cros-Aarteil S."/>
            <person name="Calhoun S."/>
            <person name="Haridas S."/>
            <person name="Kuo A."/>
            <person name="Mondo S."/>
            <person name="Pangilinan J."/>
            <person name="Riley R."/>
            <person name="Labutti K."/>
            <person name="Andreopoulos B."/>
            <person name="Lipzen A."/>
            <person name="Chen C."/>
            <person name="Yanf M."/>
            <person name="Daum C."/>
            <person name="Ng V."/>
            <person name="Clum A."/>
            <person name="Ohm R."/>
            <person name="Martin F."/>
            <person name="Silar P."/>
            <person name="Natvig D."/>
            <person name="Lalanne C."/>
            <person name="Gautier V."/>
            <person name="Ament-Velasquez S.L."/>
            <person name="Kruys A."/>
            <person name="Hutchinson M.I."/>
            <person name="Powell A.J."/>
            <person name="Barry K."/>
            <person name="Miller A.N."/>
            <person name="Grigoriev I.V."/>
            <person name="Debuchy R."/>
            <person name="Gladieux P."/>
            <person name="Thoren M.H."/>
            <person name="Johannesson H."/>
        </authorList>
    </citation>
    <scope>NUCLEOTIDE SEQUENCE</scope>
    <source>
        <strain evidence="2">CBS 315.58</strain>
    </source>
</reference>
<evidence type="ECO:0000313" key="2">
    <source>
        <dbReference type="EMBL" id="KAK4202367.1"/>
    </source>
</evidence>
<proteinExistence type="predicted"/>
<sequence>MMAPKPKQKPKPKAPANLTPSGIMDLPTVASQLPIQDCRAILSTVLSDREVRMLMSHLVSSGRPRRKTAAYLCTRFDELNTPKPDQIVAFDEIVTAVQSAFGLLSLDTISPAELEAIMTANGVQSNIRYIHAASVWPASLGTRLNALKAILGITQHLIRNSLLREIRHQQVFEKECPALSTAVLHICQGLTGPERVLALGMHFPRYSSPHSVSHRGGGHQPVNTSPAVGGVHRGSSQGNGHGGSSTSQHASSQIGGSSMSNKAVEDTLEVELRAQSDFFRKQSMFPEFMEAYQMLVGSKRAAGTAVQAVPIGVGVIEEESEEEEEDEDEEMGEGVEAEIPDTQETG</sequence>
<comment type="caution">
    <text evidence="2">The sequence shown here is derived from an EMBL/GenBank/DDBJ whole genome shotgun (WGS) entry which is preliminary data.</text>
</comment>
<gene>
    <name evidence="2" type="ORF">QBC40DRAFT_276631</name>
</gene>
<feature type="region of interest" description="Disordered" evidence="1">
    <location>
        <begin position="314"/>
        <end position="346"/>
    </location>
</feature>
<dbReference type="Proteomes" id="UP001303160">
    <property type="component" value="Unassembled WGS sequence"/>
</dbReference>
<feature type="compositionally biased region" description="Polar residues" evidence="1">
    <location>
        <begin position="250"/>
        <end position="261"/>
    </location>
</feature>
<name>A0AAN6XPT7_9PEZI</name>
<accession>A0AAN6XPT7</accession>
<evidence type="ECO:0000313" key="3">
    <source>
        <dbReference type="Proteomes" id="UP001303160"/>
    </source>
</evidence>
<evidence type="ECO:0000256" key="1">
    <source>
        <dbReference type="SAM" id="MobiDB-lite"/>
    </source>
</evidence>